<dbReference type="GO" id="GO:0045892">
    <property type="term" value="P:negative regulation of DNA-templated transcription"/>
    <property type="evidence" value="ECO:0007669"/>
    <property type="project" value="UniProtKB-ARBA"/>
</dbReference>
<accession>A0A1Q5PUD3</accession>
<keyword evidence="2 4" id="KW-0238">DNA-binding</keyword>
<dbReference type="GO" id="GO:0000976">
    <property type="term" value="F:transcription cis-regulatory region binding"/>
    <property type="evidence" value="ECO:0007669"/>
    <property type="project" value="TreeGrafter"/>
</dbReference>
<name>A0A1Q5PUD3_9ACTO</name>
<reference evidence="7" key="1">
    <citation type="submission" date="2016-12" db="EMBL/GenBank/DDBJ databases">
        <authorList>
            <person name="Meng X."/>
        </authorList>
    </citation>
    <scope>NUCLEOTIDE SEQUENCE [LARGE SCALE GENOMIC DNA]</scope>
    <source>
        <strain evidence="7">DSM 20732</strain>
    </source>
</reference>
<dbReference type="STRING" id="52770.BSZ40_09640"/>
<keyword evidence="7" id="KW-1185">Reference proteome</keyword>
<proteinExistence type="predicted"/>
<dbReference type="PROSITE" id="PS50977">
    <property type="entry name" value="HTH_TETR_2"/>
    <property type="match status" value="1"/>
</dbReference>
<gene>
    <name evidence="6" type="ORF">BSZ40_09640</name>
</gene>
<keyword evidence="3" id="KW-0804">Transcription</keyword>
<dbReference type="FunFam" id="1.10.10.60:FF:000141">
    <property type="entry name" value="TetR family transcriptional regulator"/>
    <property type="match status" value="1"/>
</dbReference>
<dbReference type="GO" id="GO:0003700">
    <property type="term" value="F:DNA-binding transcription factor activity"/>
    <property type="evidence" value="ECO:0007669"/>
    <property type="project" value="TreeGrafter"/>
</dbReference>
<dbReference type="SUPFAM" id="SSF46689">
    <property type="entry name" value="Homeodomain-like"/>
    <property type="match status" value="1"/>
</dbReference>
<feature type="domain" description="HTH tetR-type" evidence="5">
    <location>
        <begin position="4"/>
        <end position="64"/>
    </location>
</feature>
<keyword evidence="1" id="KW-0805">Transcription regulation</keyword>
<evidence type="ECO:0000256" key="1">
    <source>
        <dbReference type="ARBA" id="ARBA00023015"/>
    </source>
</evidence>
<evidence type="ECO:0000313" key="6">
    <source>
        <dbReference type="EMBL" id="OKL51010.1"/>
    </source>
</evidence>
<evidence type="ECO:0000313" key="7">
    <source>
        <dbReference type="Proteomes" id="UP000185612"/>
    </source>
</evidence>
<dbReference type="Gene3D" id="1.10.357.10">
    <property type="entry name" value="Tetracycline Repressor, domain 2"/>
    <property type="match status" value="1"/>
</dbReference>
<dbReference type="AlphaFoldDB" id="A0A1Q5PUD3"/>
<dbReference type="InterPro" id="IPR050109">
    <property type="entry name" value="HTH-type_TetR-like_transc_reg"/>
</dbReference>
<comment type="caution">
    <text evidence="6">The sequence shown here is derived from an EMBL/GenBank/DDBJ whole genome shotgun (WGS) entry which is preliminary data.</text>
</comment>
<dbReference type="PANTHER" id="PTHR30055">
    <property type="entry name" value="HTH-TYPE TRANSCRIPTIONAL REGULATOR RUTR"/>
    <property type="match status" value="1"/>
</dbReference>
<dbReference type="InterPro" id="IPR036271">
    <property type="entry name" value="Tet_transcr_reg_TetR-rel_C_sf"/>
</dbReference>
<feature type="DNA-binding region" description="H-T-H motif" evidence="4">
    <location>
        <begin position="27"/>
        <end position="46"/>
    </location>
</feature>
<dbReference type="InterPro" id="IPR023772">
    <property type="entry name" value="DNA-bd_HTH_TetR-type_CS"/>
</dbReference>
<dbReference type="SUPFAM" id="SSF48498">
    <property type="entry name" value="Tetracyclin repressor-like, C-terminal domain"/>
    <property type="match status" value="1"/>
</dbReference>
<dbReference type="EMBL" id="MQVS01000011">
    <property type="protein sequence ID" value="OKL51010.1"/>
    <property type="molecule type" value="Genomic_DNA"/>
</dbReference>
<sequence length="203" mass="22157">MTAVERREQLLSVGRTVLAEKGYDAASVEEIAARAGVSKPVLYEHFGGKEGLYAVIVDREVQAFTQTIRDSLAAGGNARQVVERTVWALLTYIEDSRDGFRLLVRDSPNTQAARSFSSVMGDVASEVETLLAAEFAQAGLPPSPAPLYAQMLVGLYAFIGQYWLDDETRTKQEVAAHVVNLAWNGLRGIDPTPRLVTLPHPDV</sequence>
<evidence type="ECO:0000256" key="3">
    <source>
        <dbReference type="ARBA" id="ARBA00023163"/>
    </source>
</evidence>
<dbReference type="OrthoDB" id="70491at2"/>
<evidence type="ECO:0000256" key="4">
    <source>
        <dbReference type="PROSITE-ProRule" id="PRU00335"/>
    </source>
</evidence>
<dbReference type="PROSITE" id="PS01081">
    <property type="entry name" value="HTH_TETR_1"/>
    <property type="match status" value="1"/>
</dbReference>
<evidence type="ECO:0000256" key="2">
    <source>
        <dbReference type="ARBA" id="ARBA00023125"/>
    </source>
</evidence>
<dbReference type="InterPro" id="IPR009057">
    <property type="entry name" value="Homeodomain-like_sf"/>
</dbReference>
<dbReference type="Proteomes" id="UP000185612">
    <property type="component" value="Unassembled WGS sequence"/>
</dbReference>
<evidence type="ECO:0000259" key="5">
    <source>
        <dbReference type="PROSITE" id="PS50977"/>
    </source>
</evidence>
<dbReference type="PRINTS" id="PR00455">
    <property type="entry name" value="HTHTETR"/>
</dbReference>
<dbReference type="PANTHER" id="PTHR30055:SF227">
    <property type="entry name" value="TRANSCRIPTIONAL REGULATORY PROTEIN (PROBABLY TETR-FAMILY)-RELATED"/>
    <property type="match status" value="1"/>
</dbReference>
<dbReference type="Pfam" id="PF00440">
    <property type="entry name" value="TetR_N"/>
    <property type="match status" value="1"/>
</dbReference>
<dbReference type="InterPro" id="IPR001647">
    <property type="entry name" value="HTH_TetR"/>
</dbReference>
<organism evidence="6 7">
    <name type="scientific">Buchananella hordeovulneris</name>
    <dbReference type="NCBI Taxonomy" id="52770"/>
    <lineage>
        <taxon>Bacteria</taxon>
        <taxon>Bacillati</taxon>
        <taxon>Actinomycetota</taxon>
        <taxon>Actinomycetes</taxon>
        <taxon>Actinomycetales</taxon>
        <taxon>Actinomycetaceae</taxon>
        <taxon>Buchananella</taxon>
    </lineage>
</organism>
<protein>
    <submittedName>
        <fullName evidence="6">TetR family transcriptional regulator</fullName>
    </submittedName>
</protein>